<organism evidence="14 15">
    <name type="scientific">Saccharothrix tamanrassetensis</name>
    <dbReference type="NCBI Taxonomy" id="1051531"/>
    <lineage>
        <taxon>Bacteria</taxon>
        <taxon>Bacillati</taxon>
        <taxon>Actinomycetota</taxon>
        <taxon>Actinomycetes</taxon>
        <taxon>Pseudonocardiales</taxon>
        <taxon>Pseudonocardiaceae</taxon>
        <taxon>Saccharothrix</taxon>
    </lineage>
</organism>
<evidence type="ECO:0000256" key="1">
    <source>
        <dbReference type="ARBA" id="ARBA00004141"/>
    </source>
</evidence>
<dbReference type="Pfam" id="PF00528">
    <property type="entry name" value="BPD_transp_1"/>
    <property type="match status" value="1"/>
</dbReference>
<keyword evidence="15" id="KW-1185">Reference proteome</keyword>
<evidence type="ECO:0000256" key="5">
    <source>
        <dbReference type="ARBA" id="ARBA00022475"/>
    </source>
</evidence>
<dbReference type="InterPro" id="IPR050388">
    <property type="entry name" value="ABC_Ni/Peptide_Import"/>
</dbReference>
<dbReference type="AlphaFoldDB" id="A0A841CQN3"/>
<evidence type="ECO:0000313" key="14">
    <source>
        <dbReference type="EMBL" id="MBB5958664.1"/>
    </source>
</evidence>
<keyword evidence="4 11" id="KW-0813">Transport</keyword>
<dbReference type="InterPro" id="IPR000515">
    <property type="entry name" value="MetI-like"/>
</dbReference>
<dbReference type="GO" id="GO:0005524">
    <property type="term" value="F:ATP binding"/>
    <property type="evidence" value="ECO:0007669"/>
    <property type="project" value="UniProtKB-KW"/>
</dbReference>
<dbReference type="Pfam" id="PF00005">
    <property type="entry name" value="ABC_tran"/>
    <property type="match status" value="1"/>
</dbReference>
<dbReference type="SMART" id="SM00382">
    <property type="entry name" value="AAA"/>
    <property type="match status" value="1"/>
</dbReference>
<dbReference type="InterPro" id="IPR035906">
    <property type="entry name" value="MetI-like_sf"/>
</dbReference>
<dbReference type="PROSITE" id="PS00211">
    <property type="entry name" value="ABC_TRANSPORTER_1"/>
    <property type="match status" value="1"/>
</dbReference>
<comment type="subcellular location">
    <subcellularLocation>
        <location evidence="11">Cell membrane</location>
        <topology evidence="11">Multi-pass membrane protein</topology>
    </subcellularLocation>
    <subcellularLocation>
        <location evidence="2">Cell membrane</location>
        <topology evidence="2">Peripheral membrane protein</topology>
    </subcellularLocation>
    <subcellularLocation>
        <location evidence="1">Membrane</location>
        <topology evidence="1">Multi-pass membrane protein</topology>
    </subcellularLocation>
</comment>
<dbReference type="PROSITE" id="PS50893">
    <property type="entry name" value="ABC_TRANSPORTER_2"/>
    <property type="match status" value="1"/>
</dbReference>
<dbReference type="InterPro" id="IPR027417">
    <property type="entry name" value="P-loop_NTPase"/>
</dbReference>
<dbReference type="SUPFAM" id="SSF161098">
    <property type="entry name" value="MetI-like"/>
    <property type="match status" value="1"/>
</dbReference>
<evidence type="ECO:0000256" key="7">
    <source>
        <dbReference type="ARBA" id="ARBA00022741"/>
    </source>
</evidence>
<keyword evidence="7" id="KW-0547">Nucleotide-binding</keyword>
<feature type="transmembrane region" description="Helical" evidence="11">
    <location>
        <begin position="123"/>
        <end position="145"/>
    </location>
</feature>
<protein>
    <submittedName>
        <fullName evidence="14">Peptide/nickel transport system permease protein</fullName>
    </submittedName>
</protein>
<feature type="transmembrane region" description="Helical" evidence="11">
    <location>
        <begin position="252"/>
        <end position="285"/>
    </location>
</feature>
<dbReference type="GO" id="GO:0055085">
    <property type="term" value="P:transmembrane transport"/>
    <property type="evidence" value="ECO:0007669"/>
    <property type="project" value="InterPro"/>
</dbReference>
<keyword evidence="9 11" id="KW-1133">Transmembrane helix</keyword>
<dbReference type="RefSeq" id="WP_184694798.1">
    <property type="nucleotide sequence ID" value="NZ_JACHJN010000008.1"/>
</dbReference>
<keyword evidence="5" id="KW-1003">Cell membrane</keyword>
<reference evidence="14 15" key="1">
    <citation type="submission" date="2020-08" db="EMBL/GenBank/DDBJ databases">
        <title>Genomic Encyclopedia of Type Strains, Phase III (KMG-III): the genomes of soil and plant-associated and newly described type strains.</title>
        <authorList>
            <person name="Whitman W."/>
        </authorList>
    </citation>
    <scope>NUCLEOTIDE SEQUENCE [LARGE SCALE GENOMIC DNA]</scope>
    <source>
        <strain evidence="14 15">CECT 8640</strain>
    </source>
</reference>
<keyword evidence="10 11" id="KW-0472">Membrane</keyword>
<comment type="caution">
    <text evidence="14">The sequence shown here is derived from an EMBL/GenBank/DDBJ whole genome shotgun (WGS) entry which is preliminary data.</text>
</comment>
<dbReference type="Gene3D" id="1.10.3720.10">
    <property type="entry name" value="MetI-like"/>
    <property type="match status" value="1"/>
</dbReference>
<dbReference type="InterPro" id="IPR003593">
    <property type="entry name" value="AAA+_ATPase"/>
</dbReference>
<evidence type="ECO:0000313" key="15">
    <source>
        <dbReference type="Proteomes" id="UP000547510"/>
    </source>
</evidence>
<dbReference type="CDD" id="cd03257">
    <property type="entry name" value="ABC_NikE_OppD_transporters"/>
    <property type="match status" value="1"/>
</dbReference>
<evidence type="ECO:0000256" key="9">
    <source>
        <dbReference type="ARBA" id="ARBA00022989"/>
    </source>
</evidence>
<feature type="domain" description="ABC transmembrane type-1" evidence="13">
    <location>
        <begin position="88"/>
        <end position="280"/>
    </location>
</feature>
<keyword evidence="6 11" id="KW-0812">Transmembrane</keyword>
<feature type="domain" description="ABC transporter" evidence="12">
    <location>
        <begin position="330"/>
        <end position="580"/>
    </location>
</feature>
<dbReference type="GO" id="GO:0005886">
    <property type="term" value="C:plasma membrane"/>
    <property type="evidence" value="ECO:0007669"/>
    <property type="project" value="UniProtKB-SubCell"/>
</dbReference>
<dbReference type="InterPro" id="IPR025966">
    <property type="entry name" value="OppC_N"/>
</dbReference>
<dbReference type="Gene3D" id="3.40.50.300">
    <property type="entry name" value="P-loop containing nucleotide triphosphate hydrolases"/>
    <property type="match status" value="1"/>
</dbReference>
<dbReference type="Proteomes" id="UP000547510">
    <property type="component" value="Unassembled WGS sequence"/>
</dbReference>
<dbReference type="PROSITE" id="PS50928">
    <property type="entry name" value="ABC_TM1"/>
    <property type="match status" value="1"/>
</dbReference>
<dbReference type="PANTHER" id="PTHR43297:SF2">
    <property type="entry name" value="DIPEPTIDE TRANSPORT ATP-BINDING PROTEIN DPPD"/>
    <property type="match status" value="1"/>
</dbReference>
<dbReference type="InterPro" id="IPR003439">
    <property type="entry name" value="ABC_transporter-like_ATP-bd"/>
</dbReference>
<dbReference type="EMBL" id="JACHJN010000008">
    <property type="protein sequence ID" value="MBB5958664.1"/>
    <property type="molecule type" value="Genomic_DNA"/>
</dbReference>
<evidence type="ECO:0000256" key="3">
    <source>
        <dbReference type="ARBA" id="ARBA00005417"/>
    </source>
</evidence>
<dbReference type="PANTHER" id="PTHR43297">
    <property type="entry name" value="OLIGOPEPTIDE TRANSPORT ATP-BINDING PROTEIN APPD"/>
    <property type="match status" value="1"/>
</dbReference>
<evidence type="ECO:0000256" key="11">
    <source>
        <dbReference type="RuleBase" id="RU363032"/>
    </source>
</evidence>
<gene>
    <name evidence="14" type="ORF">FHS29_005272</name>
</gene>
<keyword evidence="8" id="KW-0067">ATP-binding</keyword>
<feature type="transmembrane region" description="Helical" evidence="11">
    <location>
        <begin position="151"/>
        <end position="169"/>
    </location>
</feature>
<evidence type="ECO:0000259" key="13">
    <source>
        <dbReference type="PROSITE" id="PS50928"/>
    </source>
</evidence>
<comment type="similarity">
    <text evidence="3">Belongs to the ABC transporter superfamily.</text>
</comment>
<evidence type="ECO:0000256" key="10">
    <source>
        <dbReference type="ARBA" id="ARBA00023136"/>
    </source>
</evidence>
<sequence length="621" mass="66004">MTAAPFPATLAPVKRISLWRRYLRRPLGVVALGVLMVVVAAAVLAPWLSPFDPNLVDFKLTHATPGDGHPLGGDSAGRDILSRLLYGARTTLFGAVITCVAGLLLGVPAGVAAGYFGGVTDRVCSWISDALQSVPGMIVLLVVAAGTGQDFAVLMVALGIFLAPGYYRITRARALAVRREPYIDAARVAGVTNPRILRTHMLRAVYAPIVVQTALTAGIAIGMQAGLQFLGIGSASTPSWGQMMNDGFKNMLTYPLILLWPSIALGVTIAALAFIGSTLADLISVRTEQPARRARLRVRQALAGPAPAPGDLPDRVSSGTHEHQAADCALRIENLRVGYATPTGVKEVVRGVSLDAAPGEVLGIVGESGSGKTQTIFTVLDLLPSGGTAVADGIWVDGREVGRLPSAERATLLGRSIGYVPQEPMSNLDPCYTVERQLVEPLRHVHGLSKTAARARAREVLVRVGITDPDRVLASYPHQISGGMAQRVLIAGAVAGRPSLLVADEPTTALDVTVQAEVLELLRELQQEYGMALVIVTHNFGVVADICDRVVVMKDGRIVETGPVERIFRHPEDPYTAELISASLDDTEGRHELDEAWDRDPRLDADLDRSAAHVGGEDDAR</sequence>
<feature type="transmembrane region" description="Helical" evidence="11">
    <location>
        <begin position="205"/>
        <end position="232"/>
    </location>
</feature>
<feature type="transmembrane region" description="Helical" evidence="11">
    <location>
        <begin position="92"/>
        <end position="116"/>
    </location>
</feature>
<name>A0A841CQN3_9PSEU</name>
<feature type="transmembrane region" description="Helical" evidence="11">
    <location>
        <begin position="27"/>
        <end position="48"/>
    </location>
</feature>
<dbReference type="SUPFAM" id="SSF52540">
    <property type="entry name" value="P-loop containing nucleoside triphosphate hydrolases"/>
    <property type="match status" value="1"/>
</dbReference>
<evidence type="ECO:0000256" key="2">
    <source>
        <dbReference type="ARBA" id="ARBA00004202"/>
    </source>
</evidence>
<proteinExistence type="inferred from homology"/>
<dbReference type="InterPro" id="IPR017871">
    <property type="entry name" value="ABC_transporter-like_CS"/>
</dbReference>
<evidence type="ECO:0000256" key="4">
    <source>
        <dbReference type="ARBA" id="ARBA00022448"/>
    </source>
</evidence>
<evidence type="ECO:0000256" key="8">
    <source>
        <dbReference type="ARBA" id="ARBA00022840"/>
    </source>
</evidence>
<evidence type="ECO:0000259" key="12">
    <source>
        <dbReference type="PROSITE" id="PS50893"/>
    </source>
</evidence>
<comment type="similarity">
    <text evidence="11">Belongs to the binding-protein-dependent transport system permease family.</text>
</comment>
<accession>A0A841CQN3</accession>
<evidence type="ECO:0000256" key="6">
    <source>
        <dbReference type="ARBA" id="ARBA00022692"/>
    </source>
</evidence>
<dbReference type="Pfam" id="PF12911">
    <property type="entry name" value="OppC_N"/>
    <property type="match status" value="1"/>
</dbReference>
<dbReference type="GO" id="GO:0016887">
    <property type="term" value="F:ATP hydrolysis activity"/>
    <property type="evidence" value="ECO:0007669"/>
    <property type="project" value="InterPro"/>
</dbReference>
<dbReference type="CDD" id="cd06261">
    <property type="entry name" value="TM_PBP2"/>
    <property type="match status" value="1"/>
</dbReference>